<dbReference type="SMART" id="SM00382">
    <property type="entry name" value="AAA"/>
    <property type="match status" value="2"/>
</dbReference>
<dbReference type="KEGG" id="vde:111253344"/>
<evidence type="ECO:0000259" key="2">
    <source>
        <dbReference type="PROSITE" id="PS50234"/>
    </source>
</evidence>
<dbReference type="PANTHER" id="PTHR21610">
    <property type="entry name" value="VON WILLEBRAND FACTOR A DOMAIN-CONTAINING PROTEIN 8"/>
    <property type="match status" value="1"/>
</dbReference>
<dbReference type="Proteomes" id="UP000594260">
    <property type="component" value="Unplaced"/>
</dbReference>
<dbReference type="InterPro" id="IPR039891">
    <property type="entry name" value="VWA8"/>
</dbReference>
<evidence type="ECO:0000256" key="1">
    <source>
        <dbReference type="SAM" id="MobiDB-lite"/>
    </source>
</evidence>
<dbReference type="GO" id="GO:0032991">
    <property type="term" value="C:protein-containing complex"/>
    <property type="evidence" value="ECO:0007669"/>
    <property type="project" value="UniProtKB-ARBA"/>
</dbReference>
<dbReference type="InterPro" id="IPR011704">
    <property type="entry name" value="ATPase_dyneun-rel_AAA"/>
</dbReference>
<feature type="region of interest" description="Disordered" evidence="1">
    <location>
        <begin position="1329"/>
        <end position="1372"/>
    </location>
</feature>
<protein>
    <recommendedName>
        <fullName evidence="2">VWFA domain-containing protein</fullName>
    </recommendedName>
</protein>
<dbReference type="GO" id="GO:0005737">
    <property type="term" value="C:cytoplasm"/>
    <property type="evidence" value="ECO:0007669"/>
    <property type="project" value="TreeGrafter"/>
</dbReference>
<dbReference type="InterPro" id="IPR036465">
    <property type="entry name" value="vWFA_dom_sf"/>
</dbReference>
<dbReference type="OrthoDB" id="5186at2759"/>
<dbReference type="SUPFAM" id="SSF52540">
    <property type="entry name" value="P-loop containing nucleoside triphosphate hydrolases"/>
    <property type="match status" value="3"/>
</dbReference>
<dbReference type="SMART" id="SM00327">
    <property type="entry name" value="VWA"/>
    <property type="match status" value="1"/>
</dbReference>
<evidence type="ECO:0000313" key="4">
    <source>
        <dbReference type="Proteomes" id="UP000594260"/>
    </source>
</evidence>
<dbReference type="CTD" id="53434"/>
<accession>A0A7M7KKZ0</accession>
<sequence>MRLPFGIATTLVRRSWCSAANRRPISIADVTAQLPPARVGENVPRKYLSDVETKGTWNILRWLLQKDSLGQDVFLLGPPGSIRRRIVFAYLEYTGREAEYVALSADTTDSDLKQYRELSSSQAGWRDQAAVRAATKGRVLVLDGVERAERNLLPLINNLLENREMHLDDGGFLLRSDKFDALASEVGLEKLLDWGMRRVHEDFRVVALGLPVPPFKGNTLDPPFRSRFQCKALKFPDFDDASTELRALAPSSNTSQQLKPLLNIVYTINTPQLQELGLPFFSYDSCQRMVKLMELKFSLSEALDIVYPSFHLSDEARKSIADIVTKEDRSITKRRGSRSVIAGKASEMSCFAIADTQIALSRKHSDSTSRLVLTPSFTYAADTLLKVLSIGDVCVIGPRGSGKNTLARFVAERLGYKPKSVQRVGLYKDMSGRELLQSRRLEDGTTIWRDSPIVSAALEGNCLILDGIDVLDPTVLSSLQCLIFERELWLSDGTKLLRHDRWEAIGATGNARPVHPKFKIIALAEPPKADSLDRTWLTSEVSSMFMTLYVPTCPAEEMASVISALVGNEPPSELLKAVTALRSSTDASLRSLSDCLSTRQLIRICRKLSAYPTNSLYELLTEAMLIKFAPQLTKMAFDESLSACGIENSHNKTKTLDTNNLDIKVDRTTVTIGDVVIPRSLEQKAPAKIPSTLYYKNPRQLQQLYRIAQDLVLGEHLLLVGNQGVGKNKIIDHLLAMCNRPREYMQLHRDSTIASLSVQPQLIDGSVVYQDSPLLKALVEGHVAVIDEADKAPVQVVRMLHSLLARGEMQILDGRRIVSKPKELAGPQEIAMHPNFQAIVLANRPGFPFMGHDFFPLIGDAMAVHSIDAPDAPSERALLANYAPNLSAEQRIQLVDLFADLRELYDSGQIKYPFSTRELVNVARHLSAFPADGALQALANVLDFDSYEPNARKLIGTIIRKYGIPFDTDASNIFLAETHELGPWINVTSFNISWNRTDDINKKPIKFVDQLFLKQGSRIQVTSSFPRLDRFTELSQQFRVPFSRIKELLISGGTPHVISFEGQPIVGTLDLKSRVWNVKSIPLASKELLAFGLRDPDPGKFALLDQSQENLYMTNLSQNVINLSNVPSGKILHRGFNRLIIKTKPNEVVVMPLKYPMSFYWSLTLNESVSCAVPFGSDQLILLNKSLLYDLEKNRVSFASLPNGLKFLDHDIFNSDLHIIGQVRLSDDQATLSAVYRPKFESCEEAVALGAGMTAATMSGPPYGLEYIKLQANRVSRLPLNQKNSFLRACDTIPGRLYSLEQTRQGWHLNTYTLATAELGRELEDWQRTLGSNPRHEPKGPKHGRTDNEEHHGGNTWAGGTGGSDTAGLGGVGGPYRLDKGFDVHQVSDEIKGTVPRHIKEQAKQIAREALERRLKEINMSDSEHNVYRDYLESVKTSSQTLRVILEGLEGKRREREWVRHRSEGDIDEVKLVEAAAGENNVFKRRMSPQDFSRGIQEKPKRLSLLVDVSGSMYRFNGYDGRLQREMEAVILLMDALHGFQHKIQYEIRGHSGEASNIPLVKSGEPPADERGRLEVLKKMYAHAQYCLSGDFTLQAVQQAVAEMSNCDDFDENCVILLSDANLERYGISARLLAKAMTARQPLVQVYAVLIGSLGAQAHALKRELPPGHGFICMETRELPQIIKQIFTAKLIS</sequence>
<dbReference type="Gene3D" id="3.40.50.410">
    <property type="entry name" value="von Willebrand factor, type A domain"/>
    <property type="match status" value="1"/>
</dbReference>
<dbReference type="InterPro" id="IPR003593">
    <property type="entry name" value="AAA+_ATPase"/>
</dbReference>
<dbReference type="GeneID" id="111253344"/>
<name>A0A7M7KKZ0_VARDE</name>
<dbReference type="OMA" id="GTHIVHP"/>
<dbReference type="InterPro" id="IPR002035">
    <property type="entry name" value="VWF_A"/>
</dbReference>
<dbReference type="FunCoup" id="A0A7M7KKZ0">
    <property type="interactions" value="995"/>
</dbReference>
<evidence type="ECO:0000313" key="3">
    <source>
        <dbReference type="EnsemblMetazoa" id="XP_022668335"/>
    </source>
</evidence>
<dbReference type="PANTHER" id="PTHR21610:SF9">
    <property type="entry name" value="VON WILLEBRAND FACTOR A DOMAIN-CONTAINING PROTEIN 8"/>
    <property type="match status" value="1"/>
</dbReference>
<dbReference type="RefSeq" id="XP_022668335.1">
    <property type="nucleotide sequence ID" value="XM_022812600.1"/>
</dbReference>
<dbReference type="FunFam" id="3.40.50.300:FF:000587">
    <property type="entry name" value="von Willebrand factor A domain containing 8"/>
    <property type="match status" value="1"/>
</dbReference>
<dbReference type="PROSITE" id="PS50234">
    <property type="entry name" value="VWFA"/>
    <property type="match status" value="1"/>
</dbReference>
<dbReference type="Pfam" id="PF07728">
    <property type="entry name" value="AAA_5"/>
    <property type="match status" value="3"/>
</dbReference>
<organism evidence="3 4">
    <name type="scientific">Varroa destructor</name>
    <name type="common">Honeybee mite</name>
    <dbReference type="NCBI Taxonomy" id="109461"/>
    <lineage>
        <taxon>Eukaryota</taxon>
        <taxon>Metazoa</taxon>
        <taxon>Ecdysozoa</taxon>
        <taxon>Arthropoda</taxon>
        <taxon>Chelicerata</taxon>
        <taxon>Arachnida</taxon>
        <taxon>Acari</taxon>
        <taxon>Parasitiformes</taxon>
        <taxon>Mesostigmata</taxon>
        <taxon>Gamasina</taxon>
        <taxon>Dermanyssoidea</taxon>
        <taxon>Varroidae</taxon>
        <taxon>Varroa</taxon>
    </lineage>
</organism>
<dbReference type="SUPFAM" id="SSF53300">
    <property type="entry name" value="vWA-like"/>
    <property type="match status" value="1"/>
</dbReference>
<dbReference type="EnsemblMetazoa" id="XM_022812600">
    <property type="protein sequence ID" value="XP_022668335"/>
    <property type="gene ID" value="LOC111253344"/>
</dbReference>
<reference evidence="3" key="1">
    <citation type="submission" date="2021-01" db="UniProtKB">
        <authorList>
            <consortium name="EnsemblMetazoa"/>
        </authorList>
    </citation>
    <scope>IDENTIFICATION</scope>
</reference>
<feature type="compositionally biased region" description="Basic and acidic residues" evidence="1">
    <location>
        <begin position="1334"/>
        <end position="1353"/>
    </location>
</feature>
<dbReference type="InParanoid" id="A0A7M7KKZ0"/>
<keyword evidence="4" id="KW-1185">Reference proteome</keyword>
<dbReference type="GO" id="GO:0016887">
    <property type="term" value="F:ATP hydrolysis activity"/>
    <property type="evidence" value="ECO:0007669"/>
    <property type="project" value="InterPro"/>
</dbReference>
<dbReference type="InterPro" id="IPR027417">
    <property type="entry name" value="P-loop_NTPase"/>
</dbReference>
<feature type="domain" description="VWFA" evidence="2">
    <location>
        <begin position="1502"/>
        <end position="1686"/>
    </location>
</feature>
<proteinExistence type="predicted"/>
<dbReference type="Gene3D" id="3.40.50.300">
    <property type="entry name" value="P-loop containing nucleotide triphosphate hydrolases"/>
    <property type="match status" value="3"/>
</dbReference>
<feature type="compositionally biased region" description="Gly residues" evidence="1">
    <location>
        <begin position="1356"/>
        <end position="1372"/>
    </location>
</feature>
<dbReference type="GO" id="GO:0005524">
    <property type="term" value="F:ATP binding"/>
    <property type="evidence" value="ECO:0007669"/>
    <property type="project" value="InterPro"/>
</dbReference>